<dbReference type="EMBL" id="RYZI01000441">
    <property type="protein sequence ID" value="RWA05427.1"/>
    <property type="molecule type" value="Genomic_DNA"/>
</dbReference>
<comment type="caution">
    <text evidence="4">The sequence shown here is derived from an EMBL/GenBank/DDBJ whole genome shotgun (WGS) entry which is preliminary data.</text>
</comment>
<keyword evidence="5" id="KW-1185">Reference proteome</keyword>
<gene>
    <name evidence="4" type="ORF">EKO27_g9681</name>
</gene>
<dbReference type="STRING" id="363999.A0A439CTD4"/>
<name>A0A439CTD4_9PEZI</name>
<dbReference type="InterPro" id="IPR042099">
    <property type="entry name" value="ANL_N_sf"/>
</dbReference>
<dbReference type="Proteomes" id="UP000286045">
    <property type="component" value="Unassembled WGS sequence"/>
</dbReference>
<organism evidence="4 5">
    <name type="scientific">Xylaria grammica</name>
    <dbReference type="NCBI Taxonomy" id="363999"/>
    <lineage>
        <taxon>Eukaryota</taxon>
        <taxon>Fungi</taxon>
        <taxon>Dikarya</taxon>
        <taxon>Ascomycota</taxon>
        <taxon>Pezizomycotina</taxon>
        <taxon>Sordariomycetes</taxon>
        <taxon>Xylariomycetidae</taxon>
        <taxon>Xylariales</taxon>
        <taxon>Xylariaceae</taxon>
        <taxon>Xylaria</taxon>
    </lineage>
</organism>
<dbReference type="Pfam" id="PF00501">
    <property type="entry name" value="AMP-binding"/>
    <property type="match status" value="1"/>
</dbReference>
<evidence type="ECO:0000256" key="2">
    <source>
        <dbReference type="ARBA" id="ARBA00022553"/>
    </source>
</evidence>
<protein>
    <recommendedName>
        <fullName evidence="3">AMP-dependent synthetase/ligase domain-containing protein</fullName>
    </recommendedName>
</protein>
<dbReference type="SUPFAM" id="SSF56801">
    <property type="entry name" value="Acetyl-CoA synthetase-like"/>
    <property type="match status" value="1"/>
</dbReference>
<evidence type="ECO:0000259" key="3">
    <source>
        <dbReference type="Pfam" id="PF00501"/>
    </source>
</evidence>
<dbReference type="Gene3D" id="3.40.50.12780">
    <property type="entry name" value="N-terminal domain of ligase-like"/>
    <property type="match status" value="1"/>
</dbReference>
<dbReference type="PANTHER" id="PTHR43439:SF2">
    <property type="entry name" value="ENZYME, PUTATIVE (JCVI)-RELATED"/>
    <property type="match status" value="1"/>
</dbReference>
<sequence>MASSSTADYQGQLLPVVIDEIARDDPNRPWASIPIDDDDLSRGYGDINFVALANAINRLAWIIDSAVGQSTTFETIAYLGSSDIRYHMIQMAACKTGHKVLFSSHLNSLHVHISLMEQLDCRSLFYSDGVQVDDILAARPMSHILVPDLDDLLDVNKRAEWYPYTKTYEDAALDPYVSLHTSGTTGNPKPILFNHAITKTVYLHGLLPDVEGRPHVFEALHPGLGTRVLSPTSPYHAISASTGLAMSVLGGGVLVLPYRSRELSTTDRLLDVFTYAKAKYAVMLPHLMDAVARKPNPGDYIKNFEKIFFGGGEVSLFARETWAKYTRVQNSWGSSELVFPPQLLPDPEDHEYVYFDMEHSGLEFREVNIDDNLDDTTPKVYEMVHIWSPKSAPYSAYFARESATRKSGPPYPDFHVGDLWTPHPDPKKSHYVWRFAGRIDDLITLSAGINLRTGTIEQALSAHSQVKLAIVLGNKRLQPIVVLELVPGTDPEAVNEIWKSVLEPLNAKMQSHARIASTHILVVPAGGLITTPKGTISKVKSERKFSKEIEAVYQKFGDVWQAKGRPNGGRA</sequence>
<dbReference type="InterPro" id="IPR051414">
    <property type="entry name" value="Adenylate-forming_Reductase"/>
</dbReference>
<dbReference type="AlphaFoldDB" id="A0A439CTD4"/>
<evidence type="ECO:0000313" key="4">
    <source>
        <dbReference type="EMBL" id="RWA05427.1"/>
    </source>
</evidence>
<accession>A0A439CTD4</accession>
<keyword evidence="2" id="KW-0597">Phosphoprotein</keyword>
<dbReference type="InterPro" id="IPR000873">
    <property type="entry name" value="AMP-dep_synth/lig_dom"/>
</dbReference>
<feature type="domain" description="AMP-dependent synthetase/ligase" evidence="3">
    <location>
        <begin position="43"/>
        <end position="340"/>
    </location>
</feature>
<reference evidence="4 5" key="1">
    <citation type="submission" date="2018-12" db="EMBL/GenBank/DDBJ databases">
        <title>Draft genome sequence of Xylaria grammica IHI A82.</title>
        <authorList>
            <person name="Buettner E."/>
            <person name="Kellner H."/>
        </authorList>
    </citation>
    <scope>NUCLEOTIDE SEQUENCE [LARGE SCALE GENOMIC DNA]</scope>
    <source>
        <strain evidence="4 5">IHI A82</strain>
    </source>
</reference>
<evidence type="ECO:0000256" key="1">
    <source>
        <dbReference type="ARBA" id="ARBA00022450"/>
    </source>
</evidence>
<proteinExistence type="predicted"/>
<evidence type="ECO:0000313" key="5">
    <source>
        <dbReference type="Proteomes" id="UP000286045"/>
    </source>
</evidence>
<dbReference type="Pfam" id="PF23562">
    <property type="entry name" value="AMP-binding_C_3"/>
    <property type="match status" value="1"/>
</dbReference>
<keyword evidence="1" id="KW-0596">Phosphopantetheine</keyword>
<dbReference type="PANTHER" id="PTHR43439">
    <property type="entry name" value="PHENYLACETATE-COENZYME A LIGASE"/>
    <property type="match status" value="1"/>
</dbReference>